<protein>
    <submittedName>
        <fullName evidence="3">Uncharacterized protein</fullName>
    </submittedName>
</protein>
<evidence type="ECO:0000259" key="2">
    <source>
        <dbReference type="Pfam" id="PF18701"/>
    </source>
</evidence>
<name>A0A8J6HKX0_TENMO</name>
<dbReference type="InterPro" id="IPR040676">
    <property type="entry name" value="DUF5641"/>
</dbReference>
<organism evidence="3 4">
    <name type="scientific">Tenebrio molitor</name>
    <name type="common">Yellow mealworm beetle</name>
    <dbReference type="NCBI Taxonomy" id="7067"/>
    <lineage>
        <taxon>Eukaryota</taxon>
        <taxon>Metazoa</taxon>
        <taxon>Ecdysozoa</taxon>
        <taxon>Arthropoda</taxon>
        <taxon>Hexapoda</taxon>
        <taxon>Insecta</taxon>
        <taxon>Pterygota</taxon>
        <taxon>Neoptera</taxon>
        <taxon>Endopterygota</taxon>
        <taxon>Coleoptera</taxon>
        <taxon>Polyphaga</taxon>
        <taxon>Cucujiformia</taxon>
        <taxon>Tenebrionidae</taxon>
        <taxon>Tenebrio</taxon>
    </lineage>
</organism>
<keyword evidence="4" id="KW-1185">Reference proteome</keyword>
<dbReference type="InterPro" id="IPR005312">
    <property type="entry name" value="DUF1759"/>
</dbReference>
<dbReference type="PANTHER" id="PTHR47331:SF5">
    <property type="entry name" value="RIBONUCLEASE H"/>
    <property type="match status" value="1"/>
</dbReference>
<dbReference type="Pfam" id="PF03564">
    <property type="entry name" value="DUF1759"/>
    <property type="match status" value="1"/>
</dbReference>
<dbReference type="InterPro" id="IPR041588">
    <property type="entry name" value="Integrase_H2C2"/>
</dbReference>
<sequence>MPETSLLDESIAKLEALKRKRTSLKARITRIQNFVSNFQSNDNDVSPLETRKTFIEQIFKEYDEVQTEIESLDLSSEAIETQTQDRDEIDLKYLDVLSSIQTKIRQTTPPPHTAATANPNAWDILKKRFCNKRLIVHDHIIAIAKAPQVIKASHSSLRCFLDTLNSNVAALRQLEVPIDTWHALLVVIIVDKLDDNLAREWQATLTDELADPKFLETAPVDLLIGADLFWNPLCQDRKEITMKNHNKLMLQNTHLGFIAGGSLNMNNNNSSSTCSLSLTSVTDILENQVQKFFELEQCSNPSEQKCFSNEEIMCEQHFIQNTCRQTNGKFLVKLPLKNDPPILKSNRDSAVKFFNNLERNLNKRPTPKSDYVQFMRDYISLGHMEEVPGCELNKPNCTYLPHHAVLKDSTSTKLRVVFNASFRSADALSLNDNLMAGPTIQPELFAILLRFRTFKYVVNGDIAKMYRMIEIHPDHSDYQRIVWRENTEDPLKTYRLTTLTYGTKPASFLATRCLKELALQNVNQYPEAAKAIQQDFYVDDLLTGGDSLENLITLRDQIIQILAHGGFLLRKWAANHPALIPDSHEPNLNVSFDKDAYTKTLGLFWNPNHDSLRYQVKQCDIPKRLTKREILSKTAQVFDPLGLVAPVVVKAKIILQQCWSLKIGWDDLLPETIYCAWVKILQELAHLNEIEIPRNIIKSSPVQVQLHGFGDASQIAYGAAVYLRTTDHSGNHQVHLICAKSRVAPLRAVTLPRLELCAALTLSRLFNTVLRTINVKIDQQFLWTDSTVVLAWINATSSNLQTFVGNRVSEIQTLTDAKDWYHVKSESNPADVLSRGALPGQLKTNKLWWNGPDWLSENNDTWPVSNVNLSDIEIPERRTVTLTNIHSRERQLPLLTKFSNYKKTERVMSWVLRFINNCRKPNQRQISSSLTCEELKDSMKAIMRLIQEVAFNDELACLKQNKPINKKSRLLCLNIFLDKNDNLIRAGGRLQNSSLTYDVKHPIVLPNDHHLIEALVKHVHIEQLHAGVQGTLAALHQNFWIISPRSVVRKILHQCLQCFKVKPSVMYPIMGNLPKSRVEPTRPFSISGVDYAGPIYIKECRGRRYLVAFHSPQIPAHGRYLGNKRKIQKGHLKRTIGEVVLSYEELYTLLTRIEAVLNSRPLCPLSNDPNDLNPITPGHFLIGEPLTSISERDLTTTRINRLTQWQRVEQMRQHFWHRWQREYLVQNINRSKQLRGSGSRPSTPALEVGSMVILVEDNTPPLQWKLGRIVELHPGSDGVVRVVSVKTVNGIFKRATRKVCVLPANE</sequence>
<accession>A0A8J6HKX0</accession>
<dbReference type="CDD" id="cd01644">
    <property type="entry name" value="RT_pepA17"/>
    <property type="match status" value="1"/>
</dbReference>
<dbReference type="PANTHER" id="PTHR47331">
    <property type="entry name" value="PHD-TYPE DOMAIN-CONTAINING PROTEIN"/>
    <property type="match status" value="1"/>
</dbReference>
<dbReference type="SUPFAM" id="SSF56672">
    <property type="entry name" value="DNA/RNA polymerases"/>
    <property type="match status" value="1"/>
</dbReference>
<evidence type="ECO:0000313" key="4">
    <source>
        <dbReference type="Proteomes" id="UP000719412"/>
    </source>
</evidence>
<dbReference type="Pfam" id="PF17921">
    <property type="entry name" value="Integrase_H2C2"/>
    <property type="match status" value="1"/>
</dbReference>
<feature type="domain" description="DUF5641" evidence="2">
    <location>
        <begin position="1204"/>
        <end position="1302"/>
    </location>
</feature>
<dbReference type="Pfam" id="PF18701">
    <property type="entry name" value="DUF5641"/>
    <property type="match status" value="1"/>
</dbReference>
<gene>
    <name evidence="3" type="ORF">GEV33_006222</name>
</gene>
<dbReference type="Gene3D" id="1.10.340.70">
    <property type="match status" value="1"/>
</dbReference>
<dbReference type="GO" id="GO:0071897">
    <property type="term" value="P:DNA biosynthetic process"/>
    <property type="evidence" value="ECO:0007669"/>
    <property type="project" value="UniProtKB-ARBA"/>
</dbReference>
<dbReference type="Pfam" id="PF05380">
    <property type="entry name" value="Peptidase_A17"/>
    <property type="match status" value="1"/>
</dbReference>
<dbReference type="Proteomes" id="UP000719412">
    <property type="component" value="Unassembled WGS sequence"/>
</dbReference>
<dbReference type="InterPro" id="IPR043502">
    <property type="entry name" value="DNA/RNA_pol_sf"/>
</dbReference>
<evidence type="ECO:0000313" key="3">
    <source>
        <dbReference type="EMBL" id="KAH0816569.1"/>
    </source>
</evidence>
<proteinExistence type="predicted"/>
<feature type="domain" description="Integrase zinc-binding" evidence="1">
    <location>
        <begin position="1008"/>
        <end position="1064"/>
    </location>
</feature>
<dbReference type="InterPro" id="IPR008042">
    <property type="entry name" value="Retrotrans_Pao"/>
</dbReference>
<reference evidence="3" key="2">
    <citation type="submission" date="2021-08" db="EMBL/GenBank/DDBJ databases">
        <authorList>
            <person name="Eriksson T."/>
        </authorList>
    </citation>
    <scope>NUCLEOTIDE SEQUENCE</scope>
    <source>
        <strain evidence="3">Stoneville</strain>
        <tissue evidence="3">Whole head</tissue>
    </source>
</reference>
<reference evidence="3" key="1">
    <citation type="journal article" date="2020" name="J Insects Food Feed">
        <title>The yellow mealworm (Tenebrio molitor) genome: a resource for the emerging insects as food and feed industry.</title>
        <authorList>
            <person name="Eriksson T."/>
            <person name="Andere A."/>
            <person name="Kelstrup H."/>
            <person name="Emery V."/>
            <person name="Picard C."/>
        </authorList>
    </citation>
    <scope>NUCLEOTIDE SEQUENCE</scope>
    <source>
        <strain evidence="3">Stoneville</strain>
        <tissue evidence="3">Whole head</tissue>
    </source>
</reference>
<dbReference type="EMBL" id="JABDTM020021337">
    <property type="protein sequence ID" value="KAH0816569.1"/>
    <property type="molecule type" value="Genomic_DNA"/>
</dbReference>
<evidence type="ECO:0000259" key="1">
    <source>
        <dbReference type="Pfam" id="PF17921"/>
    </source>
</evidence>
<comment type="caution">
    <text evidence="3">The sequence shown here is derived from an EMBL/GenBank/DDBJ whole genome shotgun (WGS) entry which is preliminary data.</text>
</comment>